<dbReference type="EMBL" id="CP002828">
    <property type="protein sequence ID" value="AEI08302.1"/>
    <property type="molecule type" value="Genomic_DNA"/>
</dbReference>
<protein>
    <recommendedName>
        <fullName evidence="4">Lipoprotein</fullName>
    </recommendedName>
</protein>
<dbReference type="OrthoDB" id="8480578at2"/>
<keyword evidence="1" id="KW-0732">Signal</keyword>
<dbReference type="KEGG" id="ocg:OCA5_pOC16701060"/>
<evidence type="ECO:0000313" key="3">
    <source>
        <dbReference type="Proteomes" id="UP000007730"/>
    </source>
</evidence>
<geneLocation type="plasmid" evidence="2 3">
    <name>pOC167</name>
</geneLocation>
<dbReference type="HOGENOM" id="CLU_2554954_0_0_5"/>
<keyword evidence="3" id="KW-1185">Reference proteome</keyword>
<proteinExistence type="predicted"/>
<evidence type="ECO:0000313" key="2">
    <source>
        <dbReference type="EMBL" id="AEI08302.1"/>
    </source>
</evidence>
<reference evidence="2 3" key="1">
    <citation type="journal article" date="2011" name="J. Bacteriol.">
        <title>Complete genome sequences of the chemolithoautotrophic Oligotropha carboxidovorans strains OM4 and OM5.</title>
        <authorList>
            <person name="Volland S."/>
            <person name="Rachinger M."/>
            <person name="Strittmatter A."/>
            <person name="Daniel R."/>
            <person name="Gottschalk G."/>
            <person name="Meyer O."/>
        </authorList>
    </citation>
    <scope>NUCLEOTIDE SEQUENCE [LARGE SCALE GENOMIC DNA]</scope>
    <source>
        <strain evidence="3">ATCC 49405 / DSM 1227 / KCTC 32145 / OM5</strain>
        <plasmid evidence="2">pOC167</plasmid>
    </source>
</reference>
<gene>
    <name evidence="2" type="ordered locus">OCA5_pOC16701060</name>
</gene>
<dbReference type="Proteomes" id="UP000007730">
    <property type="component" value="Plasmid pOC167"/>
</dbReference>
<evidence type="ECO:0008006" key="4">
    <source>
        <dbReference type="Google" id="ProtNLM"/>
    </source>
</evidence>
<feature type="chain" id="PRO_5003367799" description="Lipoprotein" evidence="1">
    <location>
        <begin position="24"/>
        <end position="82"/>
    </location>
</feature>
<accession>F8C1I7</accession>
<keyword evidence="2" id="KW-0614">Plasmid</keyword>
<evidence type="ECO:0000256" key="1">
    <source>
        <dbReference type="SAM" id="SignalP"/>
    </source>
</evidence>
<organism evidence="2 3">
    <name type="scientific">Afipia carboxidovorans (strain ATCC 49405 / DSM 1227 / KCTC 32145 / OM5)</name>
    <name type="common">Oligotropha carboxidovorans</name>
    <dbReference type="NCBI Taxonomy" id="504832"/>
    <lineage>
        <taxon>Bacteria</taxon>
        <taxon>Pseudomonadati</taxon>
        <taxon>Pseudomonadota</taxon>
        <taxon>Alphaproteobacteria</taxon>
        <taxon>Hyphomicrobiales</taxon>
        <taxon>Nitrobacteraceae</taxon>
        <taxon>Afipia</taxon>
    </lineage>
</organism>
<feature type="signal peptide" evidence="1">
    <location>
        <begin position="1"/>
        <end position="23"/>
    </location>
</feature>
<name>F8C1I7_AFIC5</name>
<dbReference type="AlphaFoldDB" id="F8C1I7"/>
<sequence>MCRIRFAMLVMAFTAATWSTCQAIGSFQTKPAFPKVMMAGAAPPHPTVRLPDASARDLVGGCGRGRFRDHQTHGCRGPADIR</sequence>